<gene>
    <name evidence="2" type="ORF">VIBNISOn1_1470011</name>
</gene>
<feature type="chain" id="PRO_5043707831" description="DUF2607 family protein" evidence="1">
    <location>
        <begin position="30"/>
        <end position="99"/>
    </location>
</feature>
<evidence type="ECO:0000256" key="1">
    <source>
        <dbReference type="SAM" id="SignalP"/>
    </source>
</evidence>
<comment type="caution">
    <text evidence="2">The sequence shown here is derived from an EMBL/GenBank/DDBJ whole genome shotgun (WGS) entry which is preliminary data.</text>
</comment>
<dbReference type="InterPro" id="IPR019731">
    <property type="entry name" value="DUF2607"/>
</dbReference>
<feature type="signal peptide" evidence="1">
    <location>
        <begin position="1"/>
        <end position="29"/>
    </location>
</feature>
<evidence type="ECO:0000313" key="2">
    <source>
        <dbReference type="EMBL" id="CCO45373.1"/>
    </source>
</evidence>
<reference evidence="2 3" key="1">
    <citation type="journal article" date="2013" name="ISME J.">
        <title>Comparative genomics of pathogenic lineages of Vibrio nigripulchritudo identifies virulence-associated traits.</title>
        <authorList>
            <person name="Goudenege D."/>
            <person name="Labreuche Y."/>
            <person name="Krin E."/>
            <person name="Ansquer D."/>
            <person name="Mangenot S."/>
            <person name="Calteau A."/>
            <person name="Medigue C."/>
            <person name="Mazel D."/>
            <person name="Polz M.F."/>
            <person name="Le Roux F."/>
        </authorList>
    </citation>
    <scope>NUCLEOTIDE SEQUENCE [LARGE SCALE GENOMIC DNA]</scope>
    <source>
        <strain evidence="2 3">SOn1</strain>
    </source>
</reference>
<dbReference type="Proteomes" id="UP000018211">
    <property type="component" value="Unassembled WGS sequence"/>
</dbReference>
<proteinExistence type="predicted"/>
<dbReference type="AlphaFoldDB" id="A0AAV2VL59"/>
<organism evidence="2 3">
    <name type="scientific">Vibrio nigripulchritudo SOn1</name>
    <dbReference type="NCBI Taxonomy" id="1238450"/>
    <lineage>
        <taxon>Bacteria</taxon>
        <taxon>Pseudomonadati</taxon>
        <taxon>Pseudomonadota</taxon>
        <taxon>Gammaproteobacteria</taxon>
        <taxon>Vibrionales</taxon>
        <taxon>Vibrionaceae</taxon>
        <taxon>Vibrio</taxon>
    </lineage>
</organism>
<protein>
    <recommendedName>
        <fullName evidence="4">DUF2607 family protein</fullName>
    </recommendedName>
</protein>
<name>A0AAV2VL59_9VIBR</name>
<dbReference type="EMBL" id="CAOF01000054">
    <property type="protein sequence ID" value="CCO45373.1"/>
    <property type="molecule type" value="Genomic_DNA"/>
</dbReference>
<evidence type="ECO:0000313" key="3">
    <source>
        <dbReference type="Proteomes" id="UP000018211"/>
    </source>
</evidence>
<dbReference type="Pfam" id="PF10795">
    <property type="entry name" value="DUF2607"/>
    <property type="match status" value="1"/>
</dbReference>
<sequence length="99" mass="11263">MLTRTYNKTCSMLAIAAVMWMSTAYVLHSQDWEPAHHEDHICELFSVSKHAISGSIITVPYVPHVFWTKAYDVLKPDRAPLPSYYARSPPLYVSIAHNS</sequence>
<keyword evidence="1" id="KW-0732">Signal</keyword>
<evidence type="ECO:0008006" key="4">
    <source>
        <dbReference type="Google" id="ProtNLM"/>
    </source>
</evidence>
<dbReference type="RefSeq" id="WP_022593963.1">
    <property type="nucleotide sequence ID" value="NZ_LK391965.1"/>
</dbReference>
<accession>A0AAV2VL59</accession>